<protein>
    <submittedName>
        <fullName evidence="1">Uncharacterized protein</fullName>
    </submittedName>
</protein>
<name>A0A9P9YPK8_9MUSC</name>
<accession>A0A9P9YPK8</accession>
<keyword evidence="2" id="KW-1185">Reference proteome</keyword>
<evidence type="ECO:0000313" key="2">
    <source>
        <dbReference type="Proteomes" id="UP001059596"/>
    </source>
</evidence>
<gene>
    <name evidence="1" type="ORF">M5D96_006746</name>
</gene>
<dbReference type="AlphaFoldDB" id="A0A9P9YPK8"/>
<comment type="caution">
    <text evidence="1">The sequence shown here is derived from an EMBL/GenBank/DDBJ whole genome shotgun (WGS) entry which is preliminary data.</text>
</comment>
<proteinExistence type="predicted"/>
<organism evidence="1 2">
    <name type="scientific">Drosophila gunungcola</name>
    <name type="common">fruit fly</name>
    <dbReference type="NCBI Taxonomy" id="103775"/>
    <lineage>
        <taxon>Eukaryota</taxon>
        <taxon>Metazoa</taxon>
        <taxon>Ecdysozoa</taxon>
        <taxon>Arthropoda</taxon>
        <taxon>Hexapoda</taxon>
        <taxon>Insecta</taxon>
        <taxon>Pterygota</taxon>
        <taxon>Neoptera</taxon>
        <taxon>Endopterygota</taxon>
        <taxon>Diptera</taxon>
        <taxon>Brachycera</taxon>
        <taxon>Muscomorpha</taxon>
        <taxon>Ephydroidea</taxon>
        <taxon>Drosophilidae</taxon>
        <taxon>Drosophila</taxon>
        <taxon>Sophophora</taxon>
    </lineage>
</organism>
<dbReference type="Proteomes" id="UP001059596">
    <property type="component" value="Unassembled WGS sequence"/>
</dbReference>
<sequence>MICGASNCISLGWHTLKLPPSASSSSSSTMVIVNRKRAAPSPCGYECRQAKTNRRLEWRMQKEMGGYPEIHEGAS</sequence>
<evidence type="ECO:0000313" key="1">
    <source>
        <dbReference type="EMBL" id="KAI8040803.1"/>
    </source>
</evidence>
<dbReference type="EMBL" id="JAMKOV010000004">
    <property type="protein sequence ID" value="KAI8040803.1"/>
    <property type="molecule type" value="Genomic_DNA"/>
</dbReference>
<reference evidence="1" key="1">
    <citation type="journal article" date="2023" name="Genome Biol. Evol.">
        <title>Long-read-based Genome Assembly of Drosophila gunungcola Reveals Fewer Chemosensory Genes in Flower-breeding Species.</title>
        <authorList>
            <person name="Negi A."/>
            <person name="Liao B.Y."/>
            <person name="Yeh S.D."/>
        </authorList>
    </citation>
    <scope>NUCLEOTIDE SEQUENCE</scope>
    <source>
        <strain evidence="1">Sukarami</strain>
    </source>
</reference>